<dbReference type="InterPro" id="IPR036059">
    <property type="entry name" value="TldD/PmbA_sf"/>
</dbReference>
<dbReference type="PANTHER" id="PTHR43421">
    <property type="entry name" value="METALLOPROTEASE PMBA"/>
    <property type="match status" value="1"/>
</dbReference>
<feature type="domain" description="Metalloprotease TldD/E N-terminal" evidence="2">
    <location>
        <begin position="51"/>
        <end position="101"/>
    </location>
</feature>
<evidence type="ECO:0000313" key="4">
    <source>
        <dbReference type="EMBL" id="MBO8478055.1"/>
    </source>
</evidence>
<dbReference type="Pfam" id="PF19289">
    <property type="entry name" value="PmbA_TldD_3rd"/>
    <property type="match status" value="1"/>
</dbReference>
<dbReference type="PANTHER" id="PTHR43421:SF1">
    <property type="entry name" value="METALLOPROTEASE PMBA"/>
    <property type="match status" value="1"/>
</dbReference>
<gene>
    <name evidence="4" type="ORF">IAB80_04130</name>
</gene>
<reference evidence="4" key="1">
    <citation type="submission" date="2020-10" db="EMBL/GenBank/DDBJ databases">
        <authorList>
            <person name="Gilroy R."/>
        </authorList>
    </citation>
    <scope>NUCLEOTIDE SEQUENCE</scope>
    <source>
        <strain evidence="4">2478</strain>
    </source>
</reference>
<protein>
    <submittedName>
        <fullName evidence="4">TldD/PmbA family protein</fullName>
    </submittedName>
</protein>
<dbReference type="SUPFAM" id="SSF111283">
    <property type="entry name" value="Putative modulator of DNA gyrase, PmbA/TldD"/>
    <property type="match status" value="1"/>
</dbReference>
<dbReference type="EMBL" id="JADILZ010000040">
    <property type="protein sequence ID" value="MBO8478055.1"/>
    <property type="molecule type" value="Genomic_DNA"/>
</dbReference>
<dbReference type="Pfam" id="PF01523">
    <property type="entry name" value="PmbA_TldD_1st"/>
    <property type="match status" value="1"/>
</dbReference>
<reference evidence="4" key="2">
    <citation type="journal article" date="2021" name="PeerJ">
        <title>Extensive microbial diversity within the chicken gut microbiome revealed by metagenomics and culture.</title>
        <authorList>
            <person name="Gilroy R."/>
            <person name="Ravi A."/>
            <person name="Getino M."/>
            <person name="Pursley I."/>
            <person name="Horton D.L."/>
            <person name="Alikhan N.F."/>
            <person name="Baker D."/>
            <person name="Gharbi K."/>
            <person name="Hall N."/>
            <person name="Watson M."/>
            <person name="Adriaenssens E.M."/>
            <person name="Foster-Nyarko E."/>
            <person name="Jarju S."/>
            <person name="Secka A."/>
            <person name="Antonio M."/>
            <person name="Oren A."/>
            <person name="Chaudhuri R.R."/>
            <person name="La Ragione R."/>
            <person name="Hildebrand F."/>
            <person name="Pallen M.J."/>
        </authorList>
    </citation>
    <scope>NUCLEOTIDE SEQUENCE</scope>
    <source>
        <strain evidence="4">2478</strain>
    </source>
</reference>
<dbReference type="InterPro" id="IPR045569">
    <property type="entry name" value="Metalloprtase-TldD/E_C"/>
</dbReference>
<dbReference type="Gene3D" id="3.30.2290.10">
    <property type="entry name" value="PmbA/TldD superfamily"/>
    <property type="match status" value="1"/>
</dbReference>
<evidence type="ECO:0000259" key="2">
    <source>
        <dbReference type="Pfam" id="PF01523"/>
    </source>
</evidence>
<dbReference type="GO" id="GO:0006508">
    <property type="term" value="P:proteolysis"/>
    <property type="evidence" value="ECO:0007669"/>
    <property type="project" value="InterPro"/>
</dbReference>
<dbReference type="InterPro" id="IPR047657">
    <property type="entry name" value="PmbA"/>
</dbReference>
<proteinExistence type="inferred from homology"/>
<feature type="domain" description="Metalloprotease TldD/E C-terminal" evidence="3">
    <location>
        <begin position="253"/>
        <end position="471"/>
    </location>
</feature>
<name>A0A9D9NLN9_9BACT</name>
<dbReference type="InterPro" id="IPR002510">
    <property type="entry name" value="Metalloprtase-TldD/E_N"/>
</dbReference>
<sequence length="476" mass="51671">MAGSTDMNMTERLSGLVTEEEMDAARFCISYGCSHGASQMRVALGKSVLDSFAFLNGELDKVTHSADRSLFLYIFADGRYGTFSTNDFSRPGLEKFISGAIDTVRMLAPDPCRMLPSPERKAKDAVTGQELNLYDPEYQRLTPEARLKIAQDAAVFGSLGDTDSYSIISEECEYSDSVDDSYVIDSDGFCGRHTETSFAICSEVTIQDREGRKLSGYWWESSPHLSGLDCSGCSLTALAKAAEKIGPEQHEGGKFRMVVDRSVSSRLVSPLLSALNGASIQQKNSFLEGTLGKKVFSGNLTITDMARSEGRPGSRLFDTEGVATREVPVIRDGQVCMYFISTYIAGKTGMEATVEGVSRPVLMPFISGQDTAERTESCVSEEKEINLPRILGLCGSGIYVTGFNGGNCNPVTGDFSYGIEGFAFSNGKITYPIREMVVTGNMTGLWNSLIAAGTDARECTRWQIPTLAFGEAFFSA</sequence>
<comment type="similarity">
    <text evidence="1">Belongs to the peptidase U62 family.</text>
</comment>
<dbReference type="Proteomes" id="UP000823771">
    <property type="component" value="Unassembled WGS sequence"/>
</dbReference>
<dbReference type="GO" id="GO:0005829">
    <property type="term" value="C:cytosol"/>
    <property type="evidence" value="ECO:0007669"/>
    <property type="project" value="TreeGrafter"/>
</dbReference>
<dbReference type="InterPro" id="IPR035068">
    <property type="entry name" value="TldD/PmbA_N"/>
</dbReference>
<dbReference type="GO" id="GO:0008237">
    <property type="term" value="F:metallopeptidase activity"/>
    <property type="evidence" value="ECO:0007669"/>
    <property type="project" value="InterPro"/>
</dbReference>
<dbReference type="AlphaFoldDB" id="A0A9D9NLN9"/>
<evidence type="ECO:0000256" key="1">
    <source>
        <dbReference type="ARBA" id="ARBA00005836"/>
    </source>
</evidence>
<organism evidence="4 5">
    <name type="scientific">Candidatus Cryptobacteroides excrementipullorum</name>
    <dbReference type="NCBI Taxonomy" id="2840761"/>
    <lineage>
        <taxon>Bacteria</taxon>
        <taxon>Pseudomonadati</taxon>
        <taxon>Bacteroidota</taxon>
        <taxon>Bacteroidia</taxon>
        <taxon>Bacteroidales</taxon>
        <taxon>Candidatus Cryptobacteroides</taxon>
    </lineage>
</organism>
<evidence type="ECO:0000313" key="5">
    <source>
        <dbReference type="Proteomes" id="UP000823771"/>
    </source>
</evidence>
<comment type="caution">
    <text evidence="4">The sequence shown here is derived from an EMBL/GenBank/DDBJ whole genome shotgun (WGS) entry which is preliminary data.</text>
</comment>
<accession>A0A9D9NLN9</accession>
<evidence type="ECO:0000259" key="3">
    <source>
        <dbReference type="Pfam" id="PF19289"/>
    </source>
</evidence>